<name>A0AAN8I2E0_CHAGU</name>
<accession>A0AAN8I2E0</accession>
<reference evidence="1 2" key="1">
    <citation type="journal article" date="2023" name="Mol. Biol. Evol.">
        <title>Genomics of Secondarily Temperate Adaptation in the Only Non-Antarctic Icefish.</title>
        <authorList>
            <person name="Rivera-Colon A.G."/>
            <person name="Rayamajhi N."/>
            <person name="Minhas B.F."/>
            <person name="Madrigal G."/>
            <person name="Bilyk K.T."/>
            <person name="Yoon V."/>
            <person name="Hune M."/>
            <person name="Gregory S."/>
            <person name="Cheng C.H.C."/>
            <person name="Catchen J.M."/>
        </authorList>
    </citation>
    <scope>NUCLEOTIDE SEQUENCE [LARGE SCALE GENOMIC DNA]</scope>
    <source>
        <tissue evidence="1">White muscle</tissue>
    </source>
</reference>
<organism evidence="1 2">
    <name type="scientific">Champsocephalus gunnari</name>
    <name type="common">Mackerel icefish</name>
    <dbReference type="NCBI Taxonomy" id="52237"/>
    <lineage>
        <taxon>Eukaryota</taxon>
        <taxon>Metazoa</taxon>
        <taxon>Chordata</taxon>
        <taxon>Craniata</taxon>
        <taxon>Vertebrata</taxon>
        <taxon>Euteleostomi</taxon>
        <taxon>Actinopterygii</taxon>
        <taxon>Neopterygii</taxon>
        <taxon>Teleostei</taxon>
        <taxon>Neoteleostei</taxon>
        <taxon>Acanthomorphata</taxon>
        <taxon>Eupercaria</taxon>
        <taxon>Perciformes</taxon>
        <taxon>Notothenioidei</taxon>
        <taxon>Channichthyidae</taxon>
        <taxon>Champsocephalus</taxon>
    </lineage>
</organism>
<dbReference type="AlphaFoldDB" id="A0AAN8I2E0"/>
<evidence type="ECO:0000313" key="2">
    <source>
        <dbReference type="Proteomes" id="UP001331515"/>
    </source>
</evidence>
<sequence>MQPEPKDSQRASYLIPSMTGQHRVPAPSCSSSSLSPAYQVTQCEGEVMDEASGLQQSSADLFKNVSECLSTRSLLQIQTEEFRAVKSAEAAETLGQQCEEPSSPHR</sequence>
<evidence type="ECO:0000313" key="1">
    <source>
        <dbReference type="EMBL" id="KAK5936127.1"/>
    </source>
</evidence>
<dbReference type="EMBL" id="JAURVH010000681">
    <property type="protein sequence ID" value="KAK5936127.1"/>
    <property type="molecule type" value="Genomic_DNA"/>
</dbReference>
<gene>
    <name evidence="1" type="ORF">CgunFtcFv8_027892</name>
</gene>
<protein>
    <submittedName>
        <fullName evidence="1">Uncharacterized protein</fullName>
    </submittedName>
</protein>
<proteinExistence type="predicted"/>
<dbReference type="Proteomes" id="UP001331515">
    <property type="component" value="Unassembled WGS sequence"/>
</dbReference>
<keyword evidence="2" id="KW-1185">Reference proteome</keyword>
<comment type="caution">
    <text evidence="1">The sequence shown here is derived from an EMBL/GenBank/DDBJ whole genome shotgun (WGS) entry which is preliminary data.</text>
</comment>